<keyword evidence="3" id="KW-1185">Reference proteome</keyword>
<name>A0ABS6Z9M9_9ACTN</name>
<dbReference type="EMBL" id="WTFF01000102">
    <property type="protein sequence ID" value="MBW5483380.1"/>
    <property type="molecule type" value="Genomic_DNA"/>
</dbReference>
<comment type="caution">
    <text evidence="2">The sequence shown here is derived from an EMBL/GenBank/DDBJ whole genome shotgun (WGS) entry which is preliminary data.</text>
</comment>
<dbReference type="Pfam" id="PF19054">
    <property type="entry name" value="DUF5753"/>
    <property type="match status" value="1"/>
</dbReference>
<proteinExistence type="predicted"/>
<evidence type="ECO:0000313" key="3">
    <source>
        <dbReference type="Proteomes" id="UP000812013"/>
    </source>
</evidence>
<evidence type="ECO:0000313" key="2">
    <source>
        <dbReference type="EMBL" id="MBW5483380.1"/>
    </source>
</evidence>
<feature type="domain" description="HTH cro/C1-type" evidence="1">
    <location>
        <begin position="34"/>
        <end position="87"/>
    </location>
</feature>
<gene>
    <name evidence="2" type="ORF">GPJ59_16155</name>
</gene>
<dbReference type="Gene3D" id="1.10.260.40">
    <property type="entry name" value="lambda repressor-like DNA-binding domains"/>
    <property type="match status" value="1"/>
</dbReference>
<dbReference type="SMART" id="SM00530">
    <property type="entry name" value="HTH_XRE"/>
    <property type="match status" value="1"/>
</dbReference>
<dbReference type="PROSITE" id="PS50943">
    <property type="entry name" value="HTH_CROC1"/>
    <property type="match status" value="1"/>
</dbReference>
<protein>
    <submittedName>
        <fullName evidence="2">Helix-turn-helix domain-containing protein</fullName>
    </submittedName>
</protein>
<dbReference type="RefSeq" id="WP_219667841.1">
    <property type="nucleotide sequence ID" value="NZ_WTFF01000102.1"/>
</dbReference>
<dbReference type="CDD" id="cd00093">
    <property type="entry name" value="HTH_XRE"/>
    <property type="match status" value="1"/>
</dbReference>
<evidence type="ECO:0000259" key="1">
    <source>
        <dbReference type="PROSITE" id="PS50943"/>
    </source>
</evidence>
<accession>A0ABS6Z9M9</accession>
<reference evidence="2 3" key="1">
    <citation type="submission" date="2019-12" db="EMBL/GenBank/DDBJ databases">
        <title>Genome sequence of Streptomyces bambusae.</title>
        <authorList>
            <person name="Bansal K."/>
            <person name="Choksket S."/>
            <person name="Korpole S."/>
            <person name="Patil P.B."/>
        </authorList>
    </citation>
    <scope>NUCLEOTIDE SEQUENCE [LARGE SCALE GENOMIC DNA]</scope>
    <source>
        <strain evidence="2 3">SK60</strain>
    </source>
</reference>
<dbReference type="SUPFAM" id="SSF47413">
    <property type="entry name" value="lambda repressor-like DNA-binding domains"/>
    <property type="match status" value="1"/>
</dbReference>
<dbReference type="InterPro" id="IPR010982">
    <property type="entry name" value="Lambda_DNA-bd_dom_sf"/>
</dbReference>
<sequence length="293" mass="33511">MNDLSEREARPERPEPVVEADGATYLFRALGKQLKALREVAGISQKELALRMHVSEDLVGSIERGVRLPQPDFLERADAVLEARGLLKAAIPDVREALKRARTRHPDWFRDFAKAEAEASALHYYGHQGVPGLLQTEAHARAVFSKYRPLVDEGTIEKRVADRLDRQQLFHRWPSPTISFVLDENLLMREAGGREAHTEQLRRFLEIGRLRTVELQVMPYERGVHAAMEGSFTLLHPKGRHQVAYTEAYGHPRLITDPDEVRIFAERYGIIRAEALRTDESLTLIEKMLGERR</sequence>
<dbReference type="InterPro" id="IPR001387">
    <property type="entry name" value="Cro/C1-type_HTH"/>
</dbReference>
<dbReference type="InterPro" id="IPR043917">
    <property type="entry name" value="DUF5753"/>
</dbReference>
<organism evidence="2 3">
    <name type="scientific">Streptomyces bambusae</name>
    <dbReference type="NCBI Taxonomy" id="1550616"/>
    <lineage>
        <taxon>Bacteria</taxon>
        <taxon>Bacillati</taxon>
        <taxon>Actinomycetota</taxon>
        <taxon>Actinomycetes</taxon>
        <taxon>Kitasatosporales</taxon>
        <taxon>Streptomycetaceae</taxon>
        <taxon>Streptomyces</taxon>
    </lineage>
</organism>
<dbReference type="Proteomes" id="UP000812013">
    <property type="component" value="Unassembled WGS sequence"/>
</dbReference>
<dbReference type="Pfam" id="PF13560">
    <property type="entry name" value="HTH_31"/>
    <property type="match status" value="1"/>
</dbReference>